<keyword evidence="8 11" id="KW-0472">Membrane</keyword>
<feature type="domain" description="TonB-dependent receptor plug" evidence="17">
    <location>
        <begin position="79"/>
        <end position="192"/>
    </location>
</feature>
<sequence>MNTPFQRRLIHLAVAGACGILSTHAHAQAGAPATAGAEPGDARQAGQEATPADPATAPVPPSSTVVVSGSRIAARGFTQPTPTTSLTAADFDKAAKPNMFESLVELPALQGSTGRTTNTFSTSSGIQGLSSLSLRGLGTIRTLTLLDGQRVVGANVTGITDVSQFPQLLVKRVDVVTGGASASYGSDAIGGVVNFITDKKFAGFKANVSGGMTKYDDDKSGTLQAAWGKGFVNGRLHVTASGEFTKQNGIDSPGFGEVGANGRTWYNNPALQESTRAMQAAGAPRYRSIVHAQHVQYAKYGLITAGPLRGTAFGPGGTPYPFEYGTDCVGNFCIGGDRSGSVGAGTNLAMNFKRQVAYGRVSWDLDGNNEIYATVNWAQVKSAFSPNPGAAKQGNLSIRCDNAFLPASVAAGCAAGYPDGVMPVGTANAQFPANINVHPTRTQRRFVVGADGRFALLGRDWSYDAYAEHGENTTVIHVRDITLNRRYNFAIDAVRDPATGQVVCRSAEARAAGCQPVNIFGDVPIDLAGWHYIAPRNGPMQHTDSSQDVASININGELAQGWAGPVSMAFGAEYRREKYAVHGDPYGAGVAYESPYGPSHPFDPTLSATGDNWFAGNYHNGQGSFNVKEAYVELNIPFLKSATWGEANLNIADREEKYSTAGHARAWKIGATWKTPVDGLRLRAVSSADVRAPNLSELYAAMTVTNQAVNNAQGSSIQIQQRNVGNPNLKPEKARNNSFGVVLSQPGWARNASLSVDYFDIKVKNVISSLNPQQEVDLCYGGNQEVCAAVSIDGPAGTNYVLAQSFNFASLHTRGVDIEGAWRVNMGDYGMPGSVTLRGLATRTIHAISDPGVPGTTPSEGAGNMTGATPKWKAMLSQSWDGLLGGKAGLTLTERWISSGVFNNEYIECQTNCPLPTAAHPTIYDNHMPGAVYIDLGGTWNFSKGVTAYFKVDNLADRDPVLVPQTNLSLALNPAIYDAVGRTYRAGVRMTF</sequence>
<dbReference type="PANTHER" id="PTHR47234:SF3">
    <property type="entry name" value="SECRETIN_TONB SHORT N-TERMINAL DOMAIN-CONTAINING PROTEIN"/>
    <property type="match status" value="1"/>
</dbReference>
<evidence type="ECO:0000259" key="17">
    <source>
        <dbReference type="Pfam" id="PF07715"/>
    </source>
</evidence>
<dbReference type="InterPro" id="IPR039426">
    <property type="entry name" value="TonB-dep_rcpt-like"/>
</dbReference>
<evidence type="ECO:0000256" key="2">
    <source>
        <dbReference type="ARBA" id="ARBA00009810"/>
    </source>
</evidence>
<feature type="compositionally biased region" description="Low complexity" evidence="14">
    <location>
        <begin position="30"/>
        <end position="39"/>
    </location>
</feature>
<keyword evidence="5 11" id="KW-0812">Transmembrane</keyword>
<reference evidence="18 19" key="1">
    <citation type="submission" date="2019-02" db="EMBL/GenBank/DDBJ databases">
        <title>Draft Genome Sequences of Six Type Strains of the Genus Massilia.</title>
        <authorList>
            <person name="Miess H."/>
            <person name="Frediansyhah A."/>
            <person name="Gross H."/>
        </authorList>
    </citation>
    <scope>NUCLEOTIDE SEQUENCE [LARGE SCALE GENOMIC DNA]</scope>
    <source>
        <strain evidence="18 19">DSM 17472</strain>
    </source>
</reference>
<dbReference type="InterPro" id="IPR010917">
    <property type="entry name" value="TonB_rcpt_CS"/>
</dbReference>
<keyword evidence="7 13" id="KW-0798">TonB box</keyword>
<feature type="domain" description="TonB-dependent receptor-like beta-barrel" evidence="16">
    <location>
        <begin position="457"/>
        <end position="955"/>
    </location>
</feature>
<dbReference type="InterPro" id="IPR036942">
    <property type="entry name" value="Beta-barrel_TonB_sf"/>
</dbReference>
<gene>
    <name evidence="18" type="ORF">EYF70_10590</name>
</gene>
<comment type="similarity">
    <text evidence="2 11 13">Belongs to the TonB-dependent receptor family.</text>
</comment>
<dbReference type="PROSITE" id="PS01156">
    <property type="entry name" value="TONB_DEPENDENT_REC_2"/>
    <property type="match status" value="1"/>
</dbReference>
<dbReference type="Gene3D" id="2.40.170.20">
    <property type="entry name" value="TonB-dependent receptor, beta-barrel domain"/>
    <property type="match status" value="1"/>
</dbReference>
<feature type="chain" id="PRO_5046679841" evidence="15">
    <location>
        <begin position="28"/>
        <end position="992"/>
    </location>
</feature>
<dbReference type="InterPro" id="IPR012910">
    <property type="entry name" value="Plug_dom"/>
</dbReference>
<evidence type="ECO:0000256" key="11">
    <source>
        <dbReference type="PROSITE-ProRule" id="PRU01360"/>
    </source>
</evidence>
<feature type="region of interest" description="Disordered" evidence="14">
    <location>
        <begin position="30"/>
        <end position="64"/>
    </location>
</feature>
<evidence type="ECO:0000256" key="12">
    <source>
        <dbReference type="PROSITE-ProRule" id="PRU10144"/>
    </source>
</evidence>
<evidence type="ECO:0000256" key="7">
    <source>
        <dbReference type="ARBA" id="ARBA00023077"/>
    </source>
</evidence>
<keyword evidence="4 11" id="KW-1134">Transmembrane beta strand</keyword>
<name>A0ABX5RTV6_9BURK</name>
<feature type="signal peptide" evidence="15">
    <location>
        <begin position="1"/>
        <end position="27"/>
    </location>
</feature>
<keyword evidence="10 11" id="KW-0998">Cell outer membrane</keyword>
<evidence type="ECO:0000256" key="10">
    <source>
        <dbReference type="ARBA" id="ARBA00023237"/>
    </source>
</evidence>
<evidence type="ECO:0000256" key="6">
    <source>
        <dbReference type="ARBA" id="ARBA00022729"/>
    </source>
</evidence>
<dbReference type="RefSeq" id="WP_131145357.1">
    <property type="nucleotide sequence ID" value="NZ_BMWV01000007.1"/>
</dbReference>
<dbReference type="Gene3D" id="2.170.130.10">
    <property type="entry name" value="TonB-dependent receptor, plug domain"/>
    <property type="match status" value="1"/>
</dbReference>
<evidence type="ECO:0000313" key="18">
    <source>
        <dbReference type="EMBL" id="QBI01235.1"/>
    </source>
</evidence>
<dbReference type="SUPFAM" id="SSF56935">
    <property type="entry name" value="Porins"/>
    <property type="match status" value="1"/>
</dbReference>
<feature type="compositionally biased region" description="Low complexity" evidence="14">
    <location>
        <begin position="49"/>
        <end position="64"/>
    </location>
</feature>
<dbReference type="InterPro" id="IPR000531">
    <property type="entry name" value="Beta-barrel_TonB"/>
</dbReference>
<organism evidence="18 19">
    <name type="scientific">Pseudoduganella albidiflava</name>
    <dbReference type="NCBI Taxonomy" id="321983"/>
    <lineage>
        <taxon>Bacteria</taxon>
        <taxon>Pseudomonadati</taxon>
        <taxon>Pseudomonadota</taxon>
        <taxon>Betaproteobacteria</taxon>
        <taxon>Burkholderiales</taxon>
        <taxon>Oxalobacteraceae</taxon>
        <taxon>Telluria group</taxon>
        <taxon>Pseudoduganella</taxon>
    </lineage>
</organism>
<protein>
    <submittedName>
        <fullName evidence="18">TonB-dependent receptor</fullName>
    </submittedName>
</protein>
<evidence type="ECO:0000256" key="15">
    <source>
        <dbReference type="SAM" id="SignalP"/>
    </source>
</evidence>
<dbReference type="PANTHER" id="PTHR47234">
    <property type="match status" value="1"/>
</dbReference>
<evidence type="ECO:0000313" key="19">
    <source>
        <dbReference type="Proteomes" id="UP000292307"/>
    </source>
</evidence>
<keyword evidence="3 11" id="KW-0813">Transport</keyword>
<dbReference type="EMBL" id="CP036401">
    <property type="protein sequence ID" value="QBI01235.1"/>
    <property type="molecule type" value="Genomic_DNA"/>
</dbReference>
<dbReference type="InterPro" id="IPR037066">
    <property type="entry name" value="Plug_dom_sf"/>
</dbReference>
<dbReference type="Pfam" id="PF00593">
    <property type="entry name" value="TonB_dep_Rec_b-barrel"/>
    <property type="match status" value="1"/>
</dbReference>
<feature type="short sequence motif" description="TonB C-terminal box" evidence="12">
    <location>
        <begin position="975"/>
        <end position="992"/>
    </location>
</feature>
<accession>A0ABX5RTV6</accession>
<evidence type="ECO:0000259" key="16">
    <source>
        <dbReference type="Pfam" id="PF00593"/>
    </source>
</evidence>
<proteinExistence type="inferred from homology"/>
<dbReference type="Proteomes" id="UP000292307">
    <property type="component" value="Chromosome"/>
</dbReference>
<comment type="subcellular location">
    <subcellularLocation>
        <location evidence="1 11">Cell outer membrane</location>
        <topology evidence="1 11">Multi-pass membrane protein</topology>
    </subcellularLocation>
</comment>
<evidence type="ECO:0000256" key="14">
    <source>
        <dbReference type="SAM" id="MobiDB-lite"/>
    </source>
</evidence>
<evidence type="ECO:0000256" key="13">
    <source>
        <dbReference type="RuleBase" id="RU003357"/>
    </source>
</evidence>
<evidence type="ECO:0000256" key="9">
    <source>
        <dbReference type="ARBA" id="ARBA00023170"/>
    </source>
</evidence>
<dbReference type="PROSITE" id="PS52016">
    <property type="entry name" value="TONB_DEPENDENT_REC_3"/>
    <property type="match status" value="1"/>
</dbReference>
<dbReference type="Pfam" id="PF07715">
    <property type="entry name" value="Plug"/>
    <property type="match status" value="1"/>
</dbReference>
<evidence type="ECO:0000256" key="5">
    <source>
        <dbReference type="ARBA" id="ARBA00022692"/>
    </source>
</evidence>
<keyword evidence="9 18" id="KW-0675">Receptor</keyword>
<keyword evidence="6 15" id="KW-0732">Signal</keyword>
<evidence type="ECO:0000256" key="8">
    <source>
        <dbReference type="ARBA" id="ARBA00023136"/>
    </source>
</evidence>
<evidence type="ECO:0000256" key="4">
    <source>
        <dbReference type="ARBA" id="ARBA00022452"/>
    </source>
</evidence>
<keyword evidence="19" id="KW-1185">Reference proteome</keyword>
<evidence type="ECO:0000256" key="3">
    <source>
        <dbReference type="ARBA" id="ARBA00022448"/>
    </source>
</evidence>
<evidence type="ECO:0000256" key="1">
    <source>
        <dbReference type="ARBA" id="ARBA00004571"/>
    </source>
</evidence>